<evidence type="ECO:0000256" key="4">
    <source>
        <dbReference type="ARBA" id="ARBA00004752"/>
    </source>
</evidence>
<dbReference type="GO" id="GO:0009252">
    <property type="term" value="P:peptidoglycan biosynthetic process"/>
    <property type="evidence" value="ECO:0007669"/>
    <property type="project" value="UniProtKB-UniRule"/>
</dbReference>
<dbReference type="InterPro" id="IPR016167">
    <property type="entry name" value="FAD-bd_PCMH_sub1"/>
</dbReference>
<dbReference type="GO" id="GO:0008762">
    <property type="term" value="F:UDP-N-acetylmuramate dehydrogenase activity"/>
    <property type="evidence" value="ECO:0007669"/>
    <property type="project" value="UniProtKB-UniRule"/>
</dbReference>
<dbReference type="InterPro" id="IPR036635">
    <property type="entry name" value="MurB_C_sf"/>
</dbReference>
<comment type="function">
    <text evidence="2 19">Cell wall formation.</text>
</comment>
<evidence type="ECO:0000256" key="9">
    <source>
        <dbReference type="ARBA" id="ARBA00022630"/>
    </source>
</evidence>
<evidence type="ECO:0000256" key="1">
    <source>
        <dbReference type="ARBA" id="ARBA00001974"/>
    </source>
</evidence>
<keyword evidence="9 19" id="KW-0285">Flavoprotein</keyword>
<dbReference type="NCBIfam" id="TIGR00179">
    <property type="entry name" value="murB"/>
    <property type="match status" value="1"/>
</dbReference>
<keyword evidence="8 19" id="KW-0132">Cell division</keyword>
<comment type="subcellular location">
    <subcellularLocation>
        <location evidence="3 19">Cytoplasm</location>
    </subcellularLocation>
</comment>
<dbReference type="GO" id="GO:0008360">
    <property type="term" value="P:regulation of cell shape"/>
    <property type="evidence" value="ECO:0007669"/>
    <property type="project" value="UniProtKB-KW"/>
</dbReference>
<dbReference type="Gene3D" id="3.30.43.10">
    <property type="entry name" value="Uridine Diphospho-n-acetylenolpyruvylglucosamine Reductase, domain 2"/>
    <property type="match status" value="1"/>
</dbReference>
<dbReference type="Pfam" id="PF01565">
    <property type="entry name" value="FAD_binding_4"/>
    <property type="match status" value="1"/>
</dbReference>
<dbReference type="PANTHER" id="PTHR21071:SF4">
    <property type="entry name" value="UDP-N-ACETYLENOLPYRUVOYLGLUCOSAMINE REDUCTASE"/>
    <property type="match status" value="1"/>
</dbReference>
<protein>
    <recommendedName>
        <fullName evidence="6 19">UDP-N-acetylenolpyruvoylglucosamine reductase</fullName>
        <ecNumber evidence="5 19">1.3.1.98</ecNumber>
    </recommendedName>
    <alternativeName>
        <fullName evidence="17 19">UDP-N-acetylmuramate dehydrogenase</fullName>
    </alternativeName>
</protein>
<keyword evidence="22" id="KW-1185">Reference proteome</keyword>
<comment type="similarity">
    <text evidence="19">Belongs to the MurB family.</text>
</comment>
<dbReference type="InterPro" id="IPR011601">
    <property type="entry name" value="MurB_C"/>
</dbReference>
<evidence type="ECO:0000259" key="20">
    <source>
        <dbReference type="PROSITE" id="PS51387"/>
    </source>
</evidence>
<comment type="pathway">
    <text evidence="4 19">Cell wall biogenesis; peptidoglycan biosynthesis.</text>
</comment>
<dbReference type="PROSITE" id="PS51387">
    <property type="entry name" value="FAD_PCMH"/>
    <property type="match status" value="1"/>
</dbReference>
<dbReference type="GO" id="GO:0051301">
    <property type="term" value="P:cell division"/>
    <property type="evidence" value="ECO:0007669"/>
    <property type="project" value="UniProtKB-KW"/>
</dbReference>
<feature type="domain" description="FAD-binding PCMH-type" evidence="20">
    <location>
        <begin position="24"/>
        <end position="189"/>
    </location>
</feature>
<dbReference type="PANTHER" id="PTHR21071">
    <property type="entry name" value="UDP-N-ACETYLENOLPYRUVOYLGLUCOSAMINE REDUCTASE"/>
    <property type="match status" value="1"/>
</dbReference>
<reference evidence="21 22" key="1">
    <citation type="submission" date="2016-05" db="EMBL/GenBank/DDBJ databases">
        <title>Genomic and physiological characterization of Planctopirus sp. isolated from fresh water lake.</title>
        <authorList>
            <person name="Subhash Y."/>
            <person name="Ramana C."/>
        </authorList>
    </citation>
    <scope>NUCLEOTIDE SEQUENCE [LARGE SCALE GENOMIC DNA]</scope>
    <source>
        <strain evidence="21 22">JC280</strain>
    </source>
</reference>
<evidence type="ECO:0000256" key="5">
    <source>
        <dbReference type="ARBA" id="ARBA00012518"/>
    </source>
</evidence>
<dbReference type="SUPFAM" id="SSF56194">
    <property type="entry name" value="Uridine diphospho-N-Acetylenolpyruvylglucosamine reductase, MurB, C-terminal domain"/>
    <property type="match status" value="1"/>
</dbReference>
<dbReference type="AlphaFoldDB" id="A0A1C3EN39"/>
<evidence type="ECO:0000256" key="19">
    <source>
        <dbReference type="HAMAP-Rule" id="MF_00037"/>
    </source>
</evidence>
<dbReference type="GO" id="GO:0071555">
    <property type="term" value="P:cell wall organization"/>
    <property type="evidence" value="ECO:0007669"/>
    <property type="project" value="UniProtKB-KW"/>
</dbReference>
<comment type="caution">
    <text evidence="21">The sequence shown here is derived from an EMBL/GenBank/DDBJ whole genome shotgun (WGS) entry which is preliminary data.</text>
</comment>
<evidence type="ECO:0000256" key="17">
    <source>
        <dbReference type="ARBA" id="ARBA00031026"/>
    </source>
</evidence>
<keyword evidence="13 19" id="KW-0573">Peptidoglycan synthesis</keyword>
<feature type="active site" evidence="19">
    <location>
        <position position="170"/>
    </location>
</feature>
<feature type="active site" evidence="19">
    <location>
        <position position="288"/>
    </location>
</feature>
<dbReference type="InterPro" id="IPR036318">
    <property type="entry name" value="FAD-bd_PCMH-like_sf"/>
</dbReference>
<proteinExistence type="inferred from homology"/>
<comment type="catalytic activity">
    <reaction evidence="18 19">
        <text>UDP-N-acetyl-alpha-D-muramate + NADP(+) = UDP-N-acetyl-3-O-(1-carboxyvinyl)-alpha-D-glucosamine + NADPH + H(+)</text>
        <dbReference type="Rhea" id="RHEA:12248"/>
        <dbReference type="ChEBI" id="CHEBI:15378"/>
        <dbReference type="ChEBI" id="CHEBI:57783"/>
        <dbReference type="ChEBI" id="CHEBI:58349"/>
        <dbReference type="ChEBI" id="CHEBI:68483"/>
        <dbReference type="ChEBI" id="CHEBI:70757"/>
        <dbReference type="EC" id="1.3.1.98"/>
    </reaction>
</comment>
<feature type="active site" description="Proton donor" evidence="19">
    <location>
        <position position="218"/>
    </location>
</feature>
<evidence type="ECO:0000256" key="18">
    <source>
        <dbReference type="ARBA" id="ARBA00048914"/>
    </source>
</evidence>
<evidence type="ECO:0000256" key="8">
    <source>
        <dbReference type="ARBA" id="ARBA00022618"/>
    </source>
</evidence>
<dbReference type="Pfam" id="PF02873">
    <property type="entry name" value="MurB_C"/>
    <property type="match status" value="1"/>
</dbReference>
<dbReference type="RefSeq" id="WP_068846116.1">
    <property type="nucleotide sequence ID" value="NZ_LYDR01000039.1"/>
</dbReference>
<dbReference type="NCBIfam" id="NF010480">
    <property type="entry name" value="PRK13905.1"/>
    <property type="match status" value="1"/>
</dbReference>
<evidence type="ECO:0000256" key="16">
    <source>
        <dbReference type="ARBA" id="ARBA00023316"/>
    </source>
</evidence>
<evidence type="ECO:0000256" key="14">
    <source>
        <dbReference type="ARBA" id="ARBA00023002"/>
    </source>
</evidence>
<evidence type="ECO:0000256" key="6">
    <source>
        <dbReference type="ARBA" id="ARBA00015188"/>
    </source>
</evidence>
<gene>
    <name evidence="19" type="primary">murB</name>
    <name evidence="21" type="ORF">A6X21_02895</name>
</gene>
<dbReference type="InterPro" id="IPR006094">
    <property type="entry name" value="Oxid_FAD_bind_N"/>
</dbReference>
<dbReference type="Gene3D" id="3.90.78.10">
    <property type="entry name" value="UDP-N-acetylenolpyruvoylglucosamine reductase, C-terminal domain"/>
    <property type="match status" value="1"/>
</dbReference>
<dbReference type="InterPro" id="IPR016169">
    <property type="entry name" value="FAD-bd_PCMH_sub2"/>
</dbReference>
<keyword evidence="15 19" id="KW-0131">Cell cycle</keyword>
<dbReference type="OrthoDB" id="9804753at2"/>
<accession>A0A1C3EN39</accession>
<dbReference type="Gene3D" id="3.30.465.10">
    <property type="match status" value="1"/>
</dbReference>
<evidence type="ECO:0000256" key="10">
    <source>
        <dbReference type="ARBA" id="ARBA00022827"/>
    </source>
</evidence>
<dbReference type="Proteomes" id="UP000094828">
    <property type="component" value="Unassembled WGS sequence"/>
</dbReference>
<keyword evidence="16 19" id="KW-0961">Cell wall biogenesis/degradation</keyword>
<keyword evidence="12 19" id="KW-0133">Cell shape</keyword>
<dbReference type="SUPFAM" id="SSF56176">
    <property type="entry name" value="FAD-binding/transporter-associated domain-like"/>
    <property type="match status" value="1"/>
</dbReference>
<evidence type="ECO:0000256" key="3">
    <source>
        <dbReference type="ARBA" id="ARBA00004496"/>
    </source>
</evidence>
<sequence>MSFLEEFHDILKRDEPLAPYTWMKLGGPVQYFLEPRSVEELVAVVKACAAQQITVRVLGGGSNLLVRDEGVSGAVIKLTHEAFQQIKIEGTTLVAGGGALLSNAISQAVKASLAGFENLAGIPGTIGGALRGNAGGRNGDIGQYVSSVKVLTIDGEIIDRSDDELSFGYRQSNLTELIILEATFQLMADAPDEIVRRLRKTWIMKKSSQPLAAQSAGCIFKNPRGLSAGSLIEQANLKGTRVGGAEISERHANFIVSNGNASSADVLRLMDLVRSKISEQFAVDLESEIQIW</sequence>
<keyword evidence="11 19" id="KW-0521">NADP</keyword>
<dbReference type="InterPro" id="IPR003170">
    <property type="entry name" value="MurB"/>
</dbReference>
<comment type="cofactor">
    <cofactor evidence="1 19">
        <name>FAD</name>
        <dbReference type="ChEBI" id="CHEBI:57692"/>
    </cofactor>
</comment>
<evidence type="ECO:0000256" key="12">
    <source>
        <dbReference type="ARBA" id="ARBA00022960"/>
    </source>
</evidence>
<dbReference type="GO" id="GO:0005829">
    <property type="term" value="C:cytosol"/>
    <property type="evidence" value="ECO:0007669"/>
    <property type="project" value="TreeGrafter"/>
</dbReference>
<keyword evidence="14 19" id="KW-0560">Oxidoreductase</keyword>
<keyword evidence="7 19" id="KW-0963">Cytoplasm</keyword>
<evidence type="ECO:0000313" key="22">
    <source>
        <dbReference type="Proteomes" id="UP000094828"/>
    </source>
</evidence>
<dbReference type="UniPathway" id="UPA00219"/>
<dbReference type="STRING" id="1841610.A6X21_02895"/>
<dbReference type="InterPro" id="IPR016166">
    <property type="entry name" value="FAD-bd_PCMH"/>
</dbReference>
<name>A0A1C3EN39_9PLAN</name>
<dbReference type="EMBL" id="LYDR01000039">
    <property type="protein sequence ID" value="ODA34644.1"/>
    <property type="molecule type" value="Genomic_DNA"/>
</dbReference>
<evidence type="ECO:0000256" key="13">
    <source>
        <dbReference type="ARBA" id="ARBA00022984"/>
    </source>
</evidence>
<dbReference type="EC" id="1.3.1.98" evidence="5 19"/>
<organism evidence="21 22">
    <name type="scientific">Planctopirus hydrillae</name>
    <dbReference type="NCBI Taxonomy" id="1841610"/>
    <lineage>
        <taxon>Bacteria</taxon>
        <taxon>Pseudomonadati</taxon>
        <taxon>Planctomycetota</taxon>
        <taxon>Planctomycetia</taxon>
        <taxon>Planctomycetales</taxon>
        <taxon>Planctomycetaceae</taxon>
        <taxon>Planctopirus</taxon>
    </lineage>
</organism>
<evidence type="ECO:0000256" key="7">
    <source>
        <dbReference type="ARBA" id="ARBA00022490"/>
    </source>
</evidence>
<evidence type="ECO:0000313" key="21">
    <source>
        <dbReference type="EMBL" id="ODA34644.1"/>
    </source>
</evidence>
<dbReference type="HAMAP" id="MF_00037">
    <property type="entry name" value="MurB"/>
    <property type="match status" value="1"/>
</dbReference>
<keyword evidence="10 19" id="KW-0274">FAD</keyword>
<dbReference type="GO" id="GO:0071949">
    <property type="term" value="F:FAD binding"/>
    <property type="evidence" value="ECO:0007669"/>
    <property type="project" value="InterPro"/>
</dbReference>
<evidence type="ECO:0000256" key="2">
    <source>
        <dbReference type="ARBA" id="ARBA00003921"/>
    </source>
</evidence>
<evidence type="ECO:0000256" key="15">
    <source>
        <dbReference type="ARBA" id="ARBA00023306"/>
    </source>
</evidence>
<evidence type="ECO:0000256" key="11">
    <source>
        <dbReference type="ARBA" id="ARBA00022857"/>
    </source>
</evidence>